<proteinExistence type="predicted"/>
<name>A0A3R6IKU8_9FIRM</name>
<dbReference type="RefSeq" id="WP_118218943.1">
    <property type="nucleotide sequence ID" value="NZ_JADNLX010000001.1"/>
</dbReference>
<gene>
    <name evidence="1" type="ORF">DW252_12765</name>
</gene>
<accession>A0A3R6IKU8</accession>
<evidence type="ECO:0000313" key="2">
    <source>
        <dbReference type="Proteomes" id="UP000286595"/>
    </source>
</evidence>
<dbReference type="Proteomes" id="UP000286595">
    <property type="component" value="Unassembled WGS sequence"/>
</dbReference>
<sequence length="159" mass="17332">MEEKTEAVKSEETTFAPTMSYNPFSFISCQEDALVLAGCISHGLDADVIKKSGDLFATARAMLLDACVCLLYRQGGDSMNMQGLVDLLQNDISHNEDQGMPSIKAAYDKIEADGATVDEDLGLKRYRMFQTIAYGETAISVELDLYAKLSAMADRPLVG</sequence>
<comment type="caution">
    <text evidence="1">The sequence shown here is derived from an EMBL/GenBank/DDBJ whole genome shotgun (WGS) entry which is preliminary data.</text>
</comment>
<dbReference type="PROSITE" id="PS51257">
    <property type="entry name" value="PROKAR_LIPOPROTEIN"/>
    <property type="match status" value="1"/>
</dbReference>
<organism evidence="1 2">
    <name type="scientific">Coprococcus comes</name>
    <dbReference type="NCBI Taxonomy" id="410072"/>
    <lineage>
        <taxon>Bacteria</taxon>
        <taxon>Bacillati</taxon>
        <taxon>Bacillota</taxon>
        <taxon>Clostridia</taxon>
        <taxon>Lachnospirales</taxon>
        <taxon>Lachnospiraceae</taxon>
        <taxon>Coprococcus</taxon>
    </lineage>
</organism>
<dbReference type="EMBL" id="QRIM01000016">
    <property type="protein sequence ID" value="RHG58970.1"/>
    <property type="molecule type" value="Genomic_DNA"/>
</dbReference>
<reference evidence="1 2" key="1">
    <citation type="submission" date="2018-08" db="EMBL/GenBank/DDBJ databases">
        <title>A genome reference for cultivated species of the human gut microbiota.</title>
        <authorList>
            <person name="Zou Y."/>
            <person name="Xue W."/>
            <person name="Luo G."/>
        </authorList>
    </citation>
    <scope>NUCLEOTIDE SEQUENCE [LARGE SCALE GENOMIC DNA]</scope>
    <source>
        <strain evidence="1 2">AM22-12LB</strain>
    </source>
</reference>
<dbReference type="AlphaFoldDB" id="A0A3R6IKU8"/>
<protein>
    <submittedName>
        <fullName evidence="1">Uncharacterized protein</fullName>
    </submittedName>
</protein>
<evidence type="ECO:0000313" key="1">
    <source>
        <dbReference type="EMBL" id="RHG58970.1"/>
    </source>
</evidence>